<keyword evidence="3" id="KW-0602">Photosynthesis</keyword>
<dbReference type="SUPFAM" id="SSF103511">
    <property type="entry name" value="Chlorophyll a-b binding protein"/>
    <property type="match status" value="1"/>
</dbReference>
<dbReference type="GO" id="GO:0009765">
    <property type="term" value="P:photosynthesis, light harvesting"/>
    <property type="evidence" value="ECO:0007669"/>
    <property type="project" value="InterPro"/>
</dbReference>
<gene>
    <name evidence="8" type="ORF">AK812_SmicGene29863</name>
</gene>
<evidence type="ECO:0000256" key="1">
    <source>
        <dbReference type="ARBA" id="ARBA00004229"/>
    </source>
</evidence>
<evidence type="ECO:0000256" key="6">
    <source>
        <dbReference type="SAM" id="MobiDB-lite"/>
    </source>
</evidence>
<evidence type="ECO:0000256" key="3">
    <source>
        <dbReference type="ARBA" id="ARBA00022531"/>
    </source>
</evidence>
<keyword evidence="5" id="KW-0157">Chromophore</keyword>
<dbReference type="PANTHER" id="PTHR21649">
    <property type="entry name" value="CHLOROPHYLL A/B BINDING PROTEIN"/>
    <property type="match status" value="1"/>
</dbReference>
<feature type="binding site" evidence="5">
    <location>
        <position position="676"/>
    </location>
    <ligand>
        <name>chlorophyll a</name>
        <dbReference type="ChEBI" id="CHEBI:58416"/>
        <label>1</label>
    </ligand>
</feature>
<proteinExistence type="predicted"/>
<evidence type="ECO:0000256" key="7">
    <source>
        <dbReference type="SAM" id="Phobius"/>
    </source>
</evidence>
<name>A0A1Q9D0R3_SYMMI</name>
<keyword evidence="2" id="KW-0150">Chloroplast</keyword>
<dbReference type="GO" id="GO:0016168">
    <property type="term" value="F:chlorophyll binding"/>
    <property type="evidence" value="ECO:0007669"/>
    <property type="project" value="UniProtKB-KW"/>
</dbReference>
<feature type="transmembrane region" description="Helical" evidence="7">
    <location>
        <begin position="294"/>
        <end position="314"/>
    </location>
</feature>
<dbReference type="InterPro" id="IPR022796">
    <property type="entry name" value="Chloroa_b-bind"/>
</dbReference>
<feature type="binding site" evidence="5">
    <location>
        <position position="576"/>
    </location>
    <ligand>
        <name>chlorophyll a</name>
        <dbReference type="ChEBI" id="CHEBI:58416"/>
        <label>1</label>
    </ligand>
</feature>
<feature type="binding site" evidence="5">
    <location>
        <position position="552"/>
    </location>
    <ligand>
        <name>chlorophyll a</name>
        <dbReference type="ChEBI" id="CHEBI:58416"/>
        <label>1</label>
    </ligand>
</feature>
<feature type="transmembrane region" description="Helical" evidence="7">
    <location>
        <begin position="205"/>
        <end position="222"/>
    </location>
</feature>
<evidence type="ECO:0000256" key="4">
    <source>
        <dbReference type="ARBA" id="ARBA00022640"/>
    </source>
</evidence>
<organism evidence="8 9">
    <name type="scientific">Symbiodinium microadriaticum</name>
    <name type="common">Dinoflagellate</name>
    <name type="synonym">Zooxanthella microadriatica</name>
    <dbReference type="NCBI Taxonomy" id="2951"/>
    <lineage>
        <taxon>Eukaryota</taxon>
        <taxon>Sar</taxon>
        <taxon>Alveolata</taxon>
        <taxon>Dinophyceae</taxon>
        <taxon>Suessiales</taxon>
        <taxon>Symbiodiniaceae</taxon>
        <taxon>Symbiodinium</taxon>
    </lineage>
</organism>
<feature type="binding site" description="axial binding residue" evidence="5">
    <location>
        <position position="578"/>
    </location>
    <ligand>
        <name>chlorophyll b</name>
        <dbReference type="ChEBI" id="CHEBI:61721"/>
        <label>1</label>
    </ligand>
    <ligandPart>
        <name>Mg</name>
        <dbReference type="ChEBI" id="CHEBI:25107"/>
    </ligandPart>
</feature>
<evidence type="ECO:0000256" key="2">
    <source>
        <dbReference type="ARBA" id="ARBA00022528"/>
    </source>
</evidence>
<feature type="binding site" evidence="5">
    <location>
        <position position="673"/>
    </location>
    <ligand>
        <name>chlorophyll a</name>
        <dbReference type="ChEBI" id="CHEBI:58416"/>
        <label>1</label>
    </ligand>
</feature>
<feature type="binding site" description="axial binding residue" evidence="5">
    <location>
        <position position="637"/>
    </location>
    <ligand>
        <name>chlorophyll b</name>
        <dbReference type="ChEBI" id="CHEBI:61721"/>
        <label>1</label>
    </ligand>
    <ligandPart>
        <name>Mg</name>
        <dbReference type="ChEBI" id="CHEBI:25107"/>
    </ligandPart>
</feature>
<keyword evidence="7" id="KW-0812">Transmembrane</keyword>
<feature type="transmembrane region" description="Helical" evidence="7">
    <location>
        <begin position="12"/>
        <end position="33"/>
    </location>
</feature>
<reference evidence="8 9" key="1">
    <citation type="submission" date="2016-02" db="EMBL/GenBank/DDBJ databases">
        <title>Genome analysis of coral dinoflagellate symbionts highlights evolutionary adaptations to a symbiotic lifestyle.</title>
        <authorList>
            <person name="Aranda M."/>
            <person name="Li Y."/>
            <person name="Liew Y.J."/>
            <person name="Baumgarten S."/>
            <person name="Simakov O."/>
            <person name="Wilson M."/>
            <person name="Piel J."/>
            <person name="Ashoor H."/>
            <person name="Bougouffa S."/>
            <person name="Bajic V.B."/>
            <person name="Ryu T."/>
            <person name="Ravasi T."/>
            <person name="Bayer T."/>
            <person name="Micklem G."/>
            <person name="Kim H."/>
            <person name="Bhak J."/>
            <person name="Lajeunesse T.C."/>
            <person name="Voolstra C.R."/>
        </authorList>
    </citation>
    <scope>NUCLEOTIDE SEQUENCE [LARGE SCALE GENOMIC DNA]</scope>
    <source>
        <strain evidence="8 9">CCMP2467</strain>
    </source>
</reference>
<dbReference type="AlphaFoldDB" id="A0A1Q9D0R3"/>
<keyword evidence="9" id="KW-1185">Reference proteome</keyword>
<dbReference type="Pfam" id="PF00504">
    <property type="entry name" value="Chloroa_b-bind"/>
    <property type="match status" value="1"/>
</dbReference>
<dbReference type="Proteomes" id="UP000186817">
    <property type="component" value="Unassembled WGS sequence"/>
</dbReference>
<feature type="region of interest" description="Disordered" evidence="6">
    <location>
        <begin position="824"/>
        <end position="899"/>
    </location>
</feature>
<keyword evidence="7" id="KW-1133">Transmembrane helix</keyword>
<keyword evidence="4" id="KW-0934">Plastid</keyword>
<dbReference type="GO" id="GO:0009507">
    <property type="term" value="C:chloroplast"/>
    <property type="evidence" value="ECO:0007669"/>
    <property type="project" value="UniProtKB-SubCell"/>
</dbReference>
<keyword evidence="5" id="KW-0148">Chlorophyll</keyword>
<dbReference type="EMBL" id="LSRX01000796">
    <property type="protein sequence ID" value="OLP88742.1"/>
    <property type="molecule type" value="Genomic_DNA"/>
</dbReference>
<accession>A0A1Q9D0R3</accession>
<feature type="binding site" evidence="5">
    <location>
        <position position="573"/>
    </location>
    <ligand>
        <name>chlorophyll a</name>
        <dbReference type="ChEBI" id="CHEBI:58416"/>
        <label>1</label>
    </ligand>
</feature>
<keyword evidence="7" id="KW-0472">Membrane</keyword>
<evidence type="ECO:0000313" key="9">
    <source>
        <dbReference type="Proteomes" id="UP000186817"/>
    </source>
</evidence>
<sequence>MSDGSSAMHEPVWVPATLTAVTGCLGYAALCWASGFLPGQSDASAGQGGGDGLAALLLLHEAWVTMQHGNVLLNPFCQRLDRKYGISMLQKGQHWVIASVLVMYWAREVASMLLCLPYISVYSQIAVFVSAIYHTVKMFNICLDAHRCWSPTLGIMKLLIDHWHFHTLGTQLVSLLRFVLQGYDTMVHVFIVSDLIHHGGLGTGYVWWLHVLFLVWLLHAVLNQTSQQSTAKLVVESWRYILGFHTKKACNDTSCHLAALPGNSCVVCELLKEDSSKNWKGKATSRRTSEQKQILAATFTIQIGAVMYAAILFYMDVLRLGAGFQEGLIRNDVLFLHEAWVMLQHANVLLNPFCQRLDRRYGVSMLRKGQHWVIAGVLVMYWSREVISMLLCLAFTSPRTQLAILVSSGYHLVKMQSICCDAQRGWSPSLGIMRLLIDHWHFDSLAQRAVSALRFLLQGQKSILAVAAGAAAMASTALWQKGAVLSEDFIMAQRPEAFVQSGPAGQAAPERSSVQLRGRTAAQSTATGQLRSQVVVSAFENELGVQDPVGFWDPAGFTADGSVENFKRRRQTELKHGRISMLATMGYITPEITGKFPGYLSPSAGLKFADVPNGLAAISKVPAAGWGQILAYMAFCEVSQDQSPGTPAAAGDFGFKVLTSSDPAEKTKKLSAELANGRLAMMAIIGMLTRPLRIVLISFTAEARRLMESSKELWRLKEAAPGMIWPLIRLALEQATRNPQDLEKLKGEFDNCLRPENLQGIFPVGNPGASADAVDLKFKPGLPAMRFNHFLWSVIGPAPGASMKPNLRILFSCGVPLASAVLKKRKRKGMDAEEGGPGKGPGKGKGRGQIQPFLDRNIRGVTKGKGKGKGKAKAEELQANNTAIGEATLWLDEEAPGSD</sequence>
<dbReference type="OrthoDB" id="424617at2759"/>
<feature type="compositionally biased region" description="Basic residues" evidence="6">
    <location>
        <begin position="862"/>
        <end position="871"/>
    </location>
</feature>
<protein>
    <submittedName>
        <fullName evidence="8">Caroteno-chlorophyll a-c-binding protein</fullName>
    </submittedName>
</protein>
<evidence type="ECO:0000313" key="8">
    <source>
        <dbReference type="EMBL" id="OLP88742.1"/>
    </source>
</evidence>
<dbReference type="GO" id="GO:0016020">
    <property type="term" value="C:membrane"/>
    <property type="evidence" value="ECO:0007669"/>
    <property type="project" value="InterPro"/>
</dbReference>
<feature type="binding site" evidence="5">
    <location>
        <position position="678"/>
    </location>
    <ligand>
        <name>chlorophyll a</name>
        <dbReference type="ChEBI" id="CHEBI:58416"/>
        <label>1</label>
    </ligand>
</feature>
<evidence type="ECO:0000256" key="5">
    <source>
        <dbReference type="PIRSR" id="PIRSR601344-1"/>
    </source>
</evidence>
<comment type="subcellular location">
    <subcellularLocation>
        <location evidence="1">Plastid</location>
        <location evidence="1">Chloroplast</location>
    </subcellularLocation>
</comment>
<dbReference type="InterPro" id="IPR001344">
    <property type="entry name" value="Chloro_AB-bd_pln"/>
</dbReference>
<comment type="caution">
    <text evidence="8">The sequence shown here is derived from an EMBL/GenBank/DDBJ whole genome shotgun (WGS) entry which is preliminary data.</text>
</comment>
<dbReference type="Gene3D" id="1.10.3460.10">
    <property type="entry name" value="Chlorophyll a/b binding protein domain"/>
    <property type="match status" value="1"/>
</dbReference>